<dbReference type="InterPro" id="IPR006813">
    <property type="entry name" value="Glyco_trans_17"/>
</dbReference>
<keyword evidence="1" id="KW-1133">Transmembrane helix</keyword>
<name>A0A8J2RWW2_9CRUS</name>
<evidence type="ECO:0000256" key="1">
    <source>
        <dbReference type="SAM" id="Phobius"/>
    </source>
</evidence>
<dbReference type="Pfam" id="PF04724">
    <property type="entry name" value="Glyco_transf_17"/>
    <property type="match status" value="1"/>
</dbReference>
<proteinExistence type="predicted"/>
<dbReference type="Proteomes" id="UP000789390">
    <property type="component" value="Unassembled WGS sequence"/>
</dbReference>
<keyword evidence="1" id="KW-0472">Membrane</keyword>
<gene>
    <name evidence="2" type="ORF">DGAL_LOCUS13326</name>
</gene>
<keyword evidence="1" id="KW-0812">Transmembrane</keyword>
<evidence type="ECO:0000313" key="3">
    <source>
        <dbReference type="Proteomes" id="UP000789390"/>
    </source>
</evidence>
<sequence>MTNMRRFALWIVTIQIVMIIGIMTVYTFQPGWSSTLTAFYAAGEAEESFNEVTFPILLPALPDTYTLVDDERLYFTVLPNELNCFTAGTDLMKSRSSTSGSSCTCLAGYYGRDCGIPSPVWHACQALNNCSDFKPRKTPRRLIHGLNINHELEFFQVRLEEVGDVLDVVIVGESNLTAGGDPSPLYLLPELRKGFMGGFQHKIIHIFIDHFPLEGLADGWFADTFIRDYMGQEGLKRIKGIRDDDLFLLLDADEIPDRNVLLFLKLYDGYPEPIALTLRWSIYGFFWKRSVNGSPLVEDVTRIVAISTMRMIREVYDGKVMSIRRNYLTTEPLLSRVEIYQKNHPVKEWNIGQVGAYAGFHCSWCYNPEGIKLKLMSAQKDDKPRWGDYPEKLDLDYISGLIRTGRWFDNSQPFFLVNREQDSLYAPAYILKHKKIDFITYWTRHHLLTIRTVQSERNLCLQTAFKKRERQNKT</sequence>
<evidence type="ECO:0008006" key="4">
    <source>
        <dbReference type="Google" id="ProtNLM"/>
    </source>
</evidence>
<organism evidence="2 3">
    <name type="scientific">Daphnia galeata</name>
    <dbReference type="NCBI Taxonomy" id="27404"/>
    <lineage>
        <taxon>Eukaryota</taxon>
        <taxon>Metazoa</taxon>
        <taxon>Ecdysozoa</taxon>
        <taxon>Arthropoda</taxon>
        <taxon>Crustacea</taxon>
        <taxon>Branchiopoda</taxon>
        <taxon>Diplostraca</taxon>
        <taxon>Cladocera</taxon>
        <taxon>Anomopoda</taxon>
        <taxon>Daphniidae</taxon>
        <taxon>Daphnia</taxon>
    </lineage>
</organism>
<feature type="transmembrane region" description="Helical" evidence="1">
    <location>
        <begin position="7"/>
        <end position="28"/>
    </location>
</feature>
<dbReference type="GO" id="GO:0006044">
    <property type="term" value="P:N-acetylglucosamine metabolic process"/>
    <property type="evidence" value="ECO:0007669"/>
    <property type="project" value="TreeGrafter"/>
</dbReference>
<dbReference type="AlphaFoldDB" id="A0A8J2RWW2"/>
<dbReference type="EMBL" id="CAKKLH010000296">
    <property type="protein sequence ID" value="CAH0109837.1"/>
    <property type="molecule type" value="Genomic_DNA"/>
</dbReference>
<accession>A0A8J2RWW2</accession>
<evidence type="ECO:0000313" key="2">
    <source>
        <dbReference type="EMBL" id="CAH0109837.1"/>
    </source>
</evidence>
<reference evidence="2" key="1">
    <citation type="submission" date="2021-11" db="EMBL/GenBank/DDBJ databases">
        <authorList>
            <person name="Schell T."/>
        </authorList>
    </citation>
    <scope>NUCLEOTIDE SEQUENCE</scope>
    <source>
        <strain evidence="2">M5</strain>
    </source>
</reference>
<comment type="caution">
    <text evidence="2">The sequence shown here is derived from an EMBL/GenBank/DDBJ whole genome shotgun (WGS) entry which is preliminary data.</text>
</comment>
<protein>
    <recommendedName>
        <fullName evidence="4">Beta-1,4-mannosyl-glycoprotein 4-beta-N-acetylglucosaminyltransferase</fullName>
    </recommendedName>
</protein>
<dbReference type="GO" id="GO:0016020">
    <property type="term" value="C:membrane"/>
    <property type="evidence" value="ECO:0007669"/>
    <property type="project" value="InterPro"/>
</dbReference>
<dbReference type="OrthoDB" id="6474464at2759"/>
<keyword evidence="3" id="KW-1185">Reference proteome</keyword>
<dbReference type="PANTHER" id="PTHR12224">
    <property type="entry name" value="BETA-1,4-MANNOSYL-GLYCOPROTEIN BETA-1,4-N-ACETYLGLUCOSAMINYL-TRANSFERASE"/>
    <property type="match status" value="1"/>
</dbReference>
<dbReference type="GO" id="GO:0003830">
    <property type="term" value="F:beta-1,4-mannosylglycoprotein 4-beta-N-acetylglucosaminyltransferase activity"/>
    <property type="evidence" value="ECO:0007669"/>
    <property type="project" value="InterPro"/>
</dbReference>
<dbReference type="PANTHER" id="PTHR12224:SF0">
    <property type="entry name" value="BETA-1,4-MANNOSYL-GLYCOPROTEIN 4-BETA-N-ACETYLGLUCOSAMINYLTRANSFERASE"/>
    <property type="match status" value="1"/>
</dbReference>